<dbReference type="Proteomes" id="UP001632038">
    <property type="component" value="Unassembled WGS sequence"/>
</dbReference>
<organism evidence="2 3">
    <name type="scientific">Castilleja foliolosa</name>
    <dbReference type="NCBI Taxonomy" id="1961234"/>
    <lineage>
        <taxon>Eukaryota</taxon>
        <taxon>Viridiplantae</taxon>
        <taxon>Streptophyta</taxon>
        <taxon>Embryophyta</taxon>
        <taxon>Tracheophyta</taxon>
        <taxon>Spermatophyta</taxon>
        <taxon>Magnoliopsida</taxon>
        <taxon>eudicotyledons</taxon>
        <taxon>Gunneridae</taxon>
        <taxon>Pentapetalae</taxon>
        <taxon>asterids</taxon>
        <taxon>lamiids</taxon>
        <taxon>Lamiales</taxon>
        <taxon>Orobanchaceae</taxon>
        <taxon>Pedicularideae</taxon>
        <taxon>Castillejinae</taxon>
        <taxon>Castilleja</taxon>
    </lineage>
</organism>
<feature type="region of interest" description="Disordered" evidence="1">
    <location>
        <begin position="38"/>
        <end position="58"/>
    </location>
</feature>
<evidence type="ECO:0000256" key="1">
    <source>
        <dbReference type="SAM" id="MobiDB-lite"/>
    </source>
</evidence>
<gene>
    <name evidence="2" type="ORF">CASFOL_029026</name>
</gene>
<proteinExistence type="predicted"/>
<dbReference type="AlphaFoldDB" id="A0ABD3CDL4"/>
<comment type="caution">
    <text evidence="2">The sequence shown here is derived from an EMBL/GenBank/DDBJ whole genome shotgun (WGS) entry which is preliminary data.</text>
</comment>
<name>A0ABD3CDL4_9LAMI</name>
<reference evidence="3" key="1">
    <citation type="journal article" date="2024" name="IScience">
        <title>Strigolactones Initiate the Formation of Haustorium-like Structures in Castilleja.</title>
        <authorList>
            <person name="Buerger M."/>
            <person name="Peterson D."/>
            <person name="Chory J."/>
        </authorList>
    </citation>
    <scope>NUCLEOTIDE SEQUENCE [LARGE SCALE GENOMIC DNA]</scope>
</reference>
<sequence>MVIYNNITLPEAEEEIISPEIQFESLFPVREKPLVTSRFGHRKPNRTNPEVRFSGGPS</sequence>
<dbReference type="EMBL" id="JAVIJP010000039">
    <property type="protein sequence ID" value="KAL3627663.1"/>
    <property type="molecule type" value="Genomic_DNA"/>
</dbReference>
<evidence type="ECO:0000313" key="2">
    <source>
        <dbReference type="EMBL" id="KAL3627663.1"/>
    </source>
</evidence>
<evidence type="ECO:0000313" key="3">
    <source>
        <dbReference type="Proteomes" id="UP001632038"/>
    </source>
</evidence>
<accession>A0ABD3CDL4</accession>
<protein>
    <submittedName>
        <fullName evidence="2">Uncharacterized protein</fullName>
    </submittedName>
</protein>
<keyword evidence="3" id="KW-1185">Reference proteome</keyword>